<feature type="compositionally biased region" description="Low complexity" evidence="1">
    <location>
        <begin position="134"/>
        <end position="149"/>
    </location>
</feature>
<name>A0A6P5HFH1_ANACO</name>
<protein>
    <submittedName>
        <fullName evidence="3">Uncharacterized protein LOC109727836</fullName>
    </submittedName>
</protein>
<feature type="compositionally biased region" description="Pro residues" evidence="1">
    <location>
        <begin position="151"/>
        <end position="161"/>
    </location>
</feature>
<reference evidence="3" key="2">
    <citation type="submission" date="2025-08" db="UniProtKB">
        <authorList>
            <consortium name="RefSeq"/>
        </authorList>
    </citation>
    <scope>IDENTIFICATION</scope>
    <source>
        <tissue evidence="3">Leaf</tissue>
    </source>
</reference>
<dbReference type="GeneID" id="109727836"/>
<evidence type="ECO:0000256" key="1">
    <source>
        <dbReference type="SAM" id="MobiDB-lite"/>
    </source>
</evidence>
<accession>A0A6P5HFH1</accession>
<keyword evidence="2" id="KW-1185">Reference proteome</keyword>
<proteinExistence type="predicted"/>
<evidence type="ECO:0000313" key="3">
    <source>
        <dbReference type="RefSeq" id="XP_020113628.1"/>
    </source>
</evidence>
<dbReference type="AlphaFoldDB" id="A0A6P5HFH1"/>
<dbReference type="RefSeq" id="XP_020113628.1">
    <property type="nucleotide sequence ID" value="XM_020258039.1"/>
</dbReference>
<evidence type="ECO:0000313" key="2">
    <source>
        <dbReference type="Proteomes" id="UP000515123"/>
    </source>
</evidence>
<dbReference type="Proteomes" id="UP000515123">
    <property type="component" value="Linkage group 2"/>
</dbReference>
<reference evidence="2" key="1">
    <citation type="journal article" date="2015" name="Nat. Genet.">
        <title>The pineapple genome and the evolution of CAM photosynthesis.</title>
        <authorList>
            <person name="Ming R."/>
            <person name="VanBuren R."/>
            <person name="Wai C.M."/>
            <person name="Tang H."/>
            <person name="Schatz M.C."/>
            <person name="Bowers J.E."/>
            <person name="Lyons E."/>
            <person name="Wang M.L."/>
            <person name="Chen J."/>
            <person name="Biggers E."/>
            <person name="Zhang J."/>
            <person name="Huang L."/>
            <person name="Zhang L."/>
            <person name="Miao W."/>
            <person name="Zhang J."/>
            <person name="Ye Z."/>
            <person name="Miao C."/>
            <person name="Lin Z."/>
            <person name="Wang H."/>
            <person name="Zhou H."/>
            <person name="Yim W.C."/>
            <person name="Priest H.D."/>
            <person name="Zheng C."/>
            <person name="Woodhouse M."/>
            <person name="Edger P.P."/>
            <person name="Guyot R."/>
            <person name="Guo H.B."/>
            <person name="Guo H."/>
            <person name="Zheng G."/>
            <person name="Singh R."/>
            <person name="Sharma A."/>
            <person name="Min X."/>
            <person name="Zheng Y."/>
            <person name="Lee H."/>
            <person name="Gurtowski J."/>
            <person name="Sedlazeck F.J."/>
            <person name="Harkess A."/>
            <person name="McKain M.R."/>
            <person name="Liao Z."/>
            <person name="Fang J."/>
            <person name="Liu J."/>
            <person name="Zhang X."/>
            <person name="Zhang Q."/>
            <person name="Hu W."/>
            <person name="Qin Y."/>
            <person name="Wang K."/>
            <person name="Chen L.Y."/>
            <person name="Shirley N."/>
            <person name="Lin Y.R."/>
            <person name="Liu L.Y."/>
            <person name="Hernandez A.G."/>
            <person name="Wright C.L."/>
            <person name="Bulone V."/>
            <person name="Tuskan G.A."/>
            <person name="Heath K."/>
            <person name="Zee F."/>
            <person name="Moore P.H."/>
            <person name="Sunkar R."/>
            <person name="Leebens-Mack J.H."/>
            <person name="Mockler T."/>
            <person name="Bennetzen J.L."/>
            <person name="Freeling M."/>
            <person name="Sankoff D."/>
            <person name="Paterson A.H."/>
            <person name="Zhu X."/>
            <person name="Yang X."/>
            <person name="Smith J.A."/>
            <person name="Cushman J.C."/>
            <person name="Paull R.E."/>
            <person name="Yu Q."/>
        </authorList>
    </citation>
    <scope>NUCLEOTIDE SEQUENCE [LARGE SCALE GENOMIC DNA]</scope>
    <source>
        <strain evidence="2">cv. F153</strain>
    </source>
</reference>
<gene>
    <name evidence="3" type="primary">LOC109727836</name>
</gene>
<feature type="region of interest" description="Disordered" evidence="1">
    <location>
        <begin position="56"/>
        <end position="170"/>
    </location>
</feature>
<organism evidence="2 3">
    <name type="scientific">Ananas comosus</name>
    <name type="common">Pineapple</name>
    <name type="synonym">Ananas ananas</name>
    <dbReference type="NCBI Taxonomy" id="4615"/>
    <lineage>
        <taxon>Eukaryota</taxon>
        <taxon>Viridiplantae</taxon>
        <taxon>Streptophyta</taxon>
        <taxon>Embryophyta</taxon>
        <taxon>Tracheophyta</taxon>
        <taxon>Spermatophyta</taxon>
        <taxon>Magnoliopsida</taxon>
        <taxon>Liliopsida</taxon>
        <taxon>Poales</taxon>
        <taxon>Bromeliaceae</taxon>
        <taxon>Bromelioideae</taxon>
        <taxon>Ananas</taxon>
    </lineage>
</organism>
<sequence>MKGPNAVHEATSACVDLVPTPPTAWSPDFVFSFLLRWSARGGPSLCCVPTPRAAYSRPPAALSLRPNQQLAGRPGCPAPRPAMRREPRPAAGGPPPTPVACARGWPRPAGQARRSSRGAPASELARVRTRHTVPAASAAAPAHASTRGSPRPKPSPAPRPPRNTCAVIEE</sequence>